<dbReference type="InterPro" id="IPR023534">
    <property type="entry name" value="Rof/RNase_P-like"/>
</dbReference>
<organism evidence="1 2">
    <name type="scientific">Vibrio ouci</name>
    <dbReference type="NCBI Taxonomy" id="2499078"/>
    <lineage>
        <taxon>Bacteria</taxon>
        <taxon>Pseudomonadati</taxon>
        <taxon>Pseudomonadota</taxon>
        <taxon>Gammaproteobacteria</taxon>
        <taxon>Vibrionales</taxon>
        <taxon>Vibrionaceae</taxon>
        <taxon>Vibrio</taxon>
    </lineage>
</organism>
<proteinExistence type="predicted"/>
<protein>
    <submittedName>
        <fullName evidence="1">Transcriptional regulator</fullName>
    </submittedName>
</protein>
<comment type="caution">
    <text evidence="1">The sequence shown here is derived from an EMBL/GenBank/DDBJ whole genome shotgun (WGS) entry which is preliminary data.</text>
</comment>
<sequence>MISCSDYDYIEIVCMHRYPVRLTFKDGESLEGKALDTARNEDQQECIKLVVDSIEQLVVLDTLSKLEVLVDNPHFQVKTFG</sequence>
<evidence type="ECO:0000313" key="2">
    <source>
        <dbReference type="Proteomes" id="UP000297753"/>
    </source>
</evidence>
<dbReference type="AlphaFoldDB" id="A0A4Y8WE10"/>
<dbReference type="EMBL" id="SATR01000021">
    <property type="protein sequence ID" value="TFH90886.1"/>
    <property type="molecule type" value="Genomic_DNA"/>
</dbReference>
<keyword evidence="2" id="KW-1185">Reference proteome</keyword>
<dbReference type="Pfam" id="PF07073">
    <property type="entry name" value="ROF"/>
    <property type="match status" value="1"/>
</dbReference>
<dbReference type="InterPro" id="IPR009778">
    <property type="entry name" value="ROF"/>
</dbReference>
<reference evidence="1 2" key="1">
    <citation type="submission" date="2019-01" db="EMBL/GenBank/DDBJ databases">
        <title>Vibrio BEI176 sp. nov, a marine bacterium isolated from China: eastern marignal seas.</title>
        <authorList>
            <person name="Li B."/>
        </authorList>
    </citation>
    <scope>NUCLEOTIDE SEQUENCE [LARGE SCALE GENOMIC DNA]</scope>
    <source>
        <strain evidence="1 2">BEI176</strain>
    </source>
</reference>
<dbReference type="Gene3D" id="2.30.30.400">
    <property type="entry name" value="Rof-like"/>
    <property type="match status" value="1"/>
</dbReference>
<evidence type="ECO:0000313" key="1">
    <source>
        <dbReference type="EMBL" id="TFH90886.1"/>
    </source>
</evidence>
<gene>
    <name evidence="1" type="ORF">ELS82_14250</name>
</gene>
<dbReference type="OrthoDB" id="5344363at2"/>
<dbReference type="InterPro" id="IPR038626">
    <property type="entry name" value="Rof-like_sf"/>
</dbReference>
<accession>A0A4Y8WE10</accession>
<dbReference type="Proteomes" id="UP000297753">
    <property type="component" value="Unassembled WGS sequence"/>
</dbReference>
<dbReference type="SUPFAM" id="SSF101744">
    <property type="entry name" value="Rof/RNase P subunit-like"/>
    <property type="match status" value="1"/>
</dbReference>
<name>A0A4Y8WE10_9VIBR</name>
<dbReference type="RefSeq" id="WP_134836065.1">
    <property type="nucleotide sequence ID" value="NZ_SATR01000021.1"/>
</dbReference>